<sequence length="43" mass="4594">MSVASGIVLGLSFYFDLPEQIAGPLLFITVGISVSGGINYYKR</sequence>
<evidence type="ECO:0000256" key="1">
    <source>
        <dbReference type="SAM" id="Phobius"/>
    </source>
</evidence>
<name>A0A381U1L6_9ZZZZ</name>
<keyword evidence="1" id="KW-1133">Transmembrane helix</keyword>
<keyword evidence="1" id="KW-0812">Transmembrane</keyword>
<keyword evidence="1" id="KW-0472">Membrane</keyword>
<dbReference type="EMBL" id="UINC01005411">
    <property type="protein sequence ID" value="SVA21157.1"/>
    <property type="molecule type" value="Genomic_DNA"/>
</dbReference>
<evidence type="ECO:0000313" key="2">
    <source>
        <dbReference type="EMBL" id="SVA21157.1"/>
    </source>
</evidence>
<proteinExistence type="predicted"/>
<protein>
    <submittedName>
        <fullName evidence="2">Uncharacterized protein</fullName>
    </submittedName>
</protein>
<reference evidence="2" key="1">
    <citation type="submission" date="2018-05" db="EMBL/GenBank/DDBJ databases">
        <authorList>
            <person name="Lanie J.A."/>
            <person name="Ng W.-L."/>
            <person name="Kazmierczak K.M."/>
            <person name="Andrzejewski T.M."/>
            <person name="Davidsen T.M."/>
            <person name="Wayne K.J."/>
            <person name="Tettelin H."/>
            <person name="Glass J.I."/>
            <person name="Rusch D."/>
            <person name="Podicherti R."/>
            <person name="Tsui H.-C.T."/>
            <person name="Winkler M.E."/>
        </authorList>
    </citation>
    <scope>NUCLEOTIDE SEQUENCE</scope>
</reference>
<dbReference type="AlphaFoldDB" id="A0A381U1L6"/>
<organism evidence="2">
    <name type="scientific">marine metagenome</name>
    <dbReference type="NCBI Taxonomy" id="408172"/>
    <lineage>
        <taxon>unclassified sequences</taxon>
        <taxon>metagenomes</taxon>
        <taxon>ecological metagenomes</taxon>
    </lineage>
</organism>
<gene>
    <name evidence="2" type="ORF">METZ01_LOCUS74011</name>
</gene>
<accession>A0A381U1L6</accession>
<feature type="transmembrane region" description="Helical" evidence="1">
    <location>
        <begin position="21"/>
        <end position="41"/>
    </location>
</feature>